<evidence type="ECO:0000256" key="1">
    <source>
        <dbReference type="ARBA" id="ARBA00004479"/>
    </source>
</evidence>
<gene>
    <name evidence="8" type="ORF">E3N88_04036</name>
</gene>
<dbReference type="Pfam" id="PF00560">
    <property type="entry name" value="LRR_1"/>
    <property type="match status" value="1"/>
</dbReference>
<name>A0A5N6PVG3_9ASTR</name>
<keyword evidence="9" id="KW-1185">Reference proteome</keyword>
<sequence>MQGTGNQVRNNRSRNPEKDLEFETGTGARIGAEKESEVSAGFQNMTTCRKPELNHRQENLNRIRTMIGKQQRALGGDLAVCGCTSCTFDGLLAWYAKGLGNWVASSSRLCVMAVATLSSVHAMADDTLSRNISTALPSEFSKLRYLQLLNLRLNYLSGTVPSEWATMSLSSLTLMGNRLSGPFPTTLTRMTTLLELDIEGNRFSGPIPEGIANLKILNELVLASNDFTGQLPVALAKLTNLTYL</sequence>
<dbReference type="GO" id="GO:0016020">
    <property type="term" value="C:membrane"/>
    <property type="evidence" value="ECO:0007669"/>
    <property type="project" value="UniProtKB-SubCell"/>
</dbReference>
<proteinExistence type="predicted"/>
<protein>
    <recommendedName>
        <fullName evidence="10">Leucine-rich repeat-containing N-terminal plant-type domain-containing protein</fullName>
    </recommendedName>
</protein>
<dbReference type="PANTHER" id="PTHR48006">
    <property type="entry name" value="LEUCINE-RICH REPEAT-CONTAINING PROTEIN DDB_G0281931-RELATED"/>
    <property type="match status" value="1"/>
</dbReference>
<dbReference type="PANTHER" id="PTHR48006:SF68">
    <property type="entry name" value="PROTEIN KINASE DOMAIN-CONTAINING PROTEIN"/>
    <property type="match status" value="1"/>
</dbReference>
<dbReference type="EMBL" id="SZYD01000002">
    <property type="protein sequence ID" value="KAD7116768.1"/>
    <property type="molecule type" value="Genomic_DNA"/>
</dbReference>
<comment type="subcellular location">
    <subcellularLocation>
        <location evidence="1">Membrane</location>
        <topology evidence="1">Single-pass type I membrane protein</topology>
    </subcellularLocation>
</comment>
<dbReference type="InterPro" id="IPR001611">
    <property type="entry name" value="Leu-rich_rpt"/>
</dbReference>
<keyword evidence="4" id="KW-0677">Repeat</keyword>
<evidence type="ECO:0000256" key="7">
    <source>
        <dbReference type="SAM" id="MobiDB-lite"/>
    </source>
</evidence>
<evidence type="ECO:0000256" key="2">
    <source>
        <dbReference type="ARBA" id="ARBA00022614"/>
    </source>
</evidence>
<feature type="region of interest" description="Disordered" evidence="7">
    <location>
        <begin position="1"/>
        <end position="43"/>
    </location>
</feature>
<evidence type="ECO:0000256" key="6">
    <source>
        <dbReference type="ARBA" id="ARBA00023180"/>
    </source>
</evidence>
<dbReference type="AlphaFoldDB" id="A0A5N6PVG3"/>
<evidence type="ECO:0000256" key="5">
    <source>
        <dbReference type="ARBA" id="ARBA00023136"/>
    </source>
</evidence>
<dbReference type="Proteomes" id="UP000326396">
    <property type="component" value="Linkage Group LG10"/>
</dbReference>
<evidence type="ECO:0008006" key="10">
    <source>
        <dbReference type="Google" id="ProtNLM"/>
    </source>
</evidence>
<keyword evidence="5" id="KW-0472">Membrane</keyword>
<evidence type="ECO:0000256" key="3">
    <source>
        <dbReference type="ARBA" id="ARBA00022729"/>
    </source>
</evidence>
<keyword evidence="2" id="KW-0433">Leucine-rich repeat</keyword>
<feature type="compositionally biased region" description="Polar residues" evidence="7">
    <location>
        <begin position="1"/>
        <end position="10"/>
    </location>
</feature>
<reference evidence="8 9" key="1">
    <citation type="submission" date="2019-05" db="EMBL/GenBank/DDBJ databases">
        <title>Mikania micrantha, genome provides insights into the molecular mechanism of rapid growth.</title>
        <authorList>
            <person name="Liu B."/>
        </authorList>
    </citation>
    <scope>NUCLEOTIDE SEQUENCE [LARGE SCALE GENOMIC DNA]</scope>
    <source>
        <strain evidence="8">NLD-2019</strain>
        <tissue evidence="8">Leaf</tissue>
    </source>
</reference>
<evidence type="ECO:0000256" key="4">
    <source>
        <dbReference type="ARBA" id="ARBA00022737"/>
    </source>
</evidence>
<keyword evidence="3" id="KW-0732">Signal</keyword>
<dbReference type="OrthoDB" id="676979at2759"/>
<dbReference type="InterPro" id="IPR032675">
    <property type="entry name" value="LRR_dom_sf"/>
</dbReference>
<organism evidence="8 9">
    <name type="scientific">Mikania micrantha</name>
    <name type="common">bitter vine</name>
    <dbReference type="NCBI Taxonomy" id="192012"/>
    <lineage>
        <taxon>Eukaryota</taxon>
        <taxon>Viridiplantae</taxon>
        <taxon>Streptophyta</taxon>
        <taxon>Embryophyta</taxon>
        <taxon>Tracheophyta</taxon>
        <taxon>Spermatophyta</taxon>
        <taxon>Magnoliopsida</taxon>
        <taxon>eudicotyledons</taxon>
        <taxon>Gunneridae</taxon>
        <taxon>Pentapetalae</taxon>
        <taxon>asterids</taxon>
        <taxon>campanulids</taxon>
        <taxon>Asterales</taxon>
        <taxon>Asteraceae</taxon>
        <taxon>Asteroideae</taxon>
        <taxon>Heliantheae alliance</taxon>
        <taxon>Eupatorieae</taxon>
        <taxon>Mikania</taxon>
    </lineage>
</organism>
<dbReference type="Gene3D" id="3.80.10.10">
    <property type="entry name" value="Ribonuclease Inhibitor"/>
    <property type="match status" value="1"/>
</dbReference>
<dbReference type="FunFam" id="3.80.10.10:FF:000041">
    <property type="entry name" value="LRR receptor-like serine/threonine-protein kinase ERECTA"/>
    <property type="match status" value="1"/>
</dbReference>
<dbReference type="SUPFAM" id="SSF52058">
    <property type="entry name" value="L domain-like"/>
    <property type="match status" value="1"/>
</dbReference>
<accession>A0A5N6PVG3</accession>
<evidence type="ECO:0000313" key="9">
    <source>
        <dbReference type="Proteomes" id="UP000326396"/>
    </source>
</evidence>
<keyword evidence="6" id="KW-0325">Glycoprotein</keyword>
<comment type="caution">
    <text evidence="8">The sequence shown here is derived from an EMBL/GenBank/DDBJ whole genome shotgun (WGS) entry which is preliminary data.</text>
</comment>
<dbReference type="InterPro" id="IPR051824">
    <property type="entry name" value="LRR_Rcpt-Like_S/T_Kinase"/>
</dbReference>
<evidence type="ECO:0000313" key="8">
    <source>
        <dbReference type="EMBL" id="KAD7116768.1"/>
    </source>
</evidence>